<dbReference type="AlphaFoldDB" id="A0A0J9YEM0"/>
<keyword evidence="1" id="KW-0472">Membrane</keyword>
<feature type="transmembrane region" description="Helical" evidence="1">
    <location>
        <begin position="6"/>
        <end position="27"/>
    </location>
</feature>
<keyword evidence="1" id="KW-1133">Transmembrane helix</keyword>
<sequence>MMCFFAFIIAVHDITFYVMHVIGRFYMNSLTASWQKLRKCGISKFELFVKLTVKEYYRNSHDLQNVDIGHLCSACIDVPSLDNVARNKL</sequence>
<dbReference type="EMBL" id="LN861574">
    <property type="protein sequence ID" value="CDQ07889.1"/>
    <property type="molecule type" value="Genomic_DNA"/>
</dbReference>
<evidence type="ECO:0000313" key="2">
    <source>
        <dbReference type="EMBL" id="CDQ07889.1"/>
    </source>
</evidence>
<gene>
    <name evidence="2" type="primary">Bm12221</name>
    <name evidence="2" type="ORF">BM_Bm12221</name>
</gene>
<reference evidence="2" key="2">
    <citation type="submission" date="2012-12" db="EMBL/GenBank/DDBJ databases">
        <authorList>
            <person name="Gao Y.W."/>
            <person name="Fan S.T."/>
            <person name="Sun H.T."/>
            <person name="Wang Z."/>
            <person name="Gao X.L."/>
            <person name="Li Y.G."/>
            <person name="Wang T.C."/>
            <person name="Zhang K."/>
            <person name="Xu W.W."/>
            <person name="Yu Z.J."/>
            <person name="Xia X.Z."/>
        </authorList>
    </citation>
    <scope>NUCLEOTIDE SEQUENCE</scope>
    <source>
        <strain evidence="2">FR3</strain>
    </source>
</reference>
<accession>A0A0J9YEM0</accession>
<keyword evidence="1" id="KW-0812">Transmembrane</keyword>
<feature type="non-terminal residue" evidence="2">
    <location>
        <position position="89"/>
    </location>
</feature>
<proteinExistence type="predicted"/>
<name>A0A0J9YEM0_BRUMA</name>
<evidence type="ECO:0000256" key="1">
    <source>
        <dbReference type="SAM" id="Phobius"/>
    </source>
</evidence>
<reference evidence="2" key="1">
    <citation type="journal article" date="2007" name="Science">
        <title>Draft genome of the filarial nematode parasite Brugia malayi.</title>
        <authorList>
            <person name="Ghedin E."/>
            <person name="Wang S."/>
            <person name="Spiro D."/>
            <person name="Caler E."/>
            <person name="Zhao Q."/>
            <person name="Crabtree J."/>
            <person name="Allen J.E."/>
            <person name="Delcher A.L."/>
            <person name="Guiliano D.B."/>
            <person name="Miranda-Saavedra D."/>
            <person name="Angiuoli S.V."/>
            <person name="Creasy T."/>
            <person name="Amedeo P."/>
            <person name="Haas B."/>
            <person name="El-Sayed N.M."/>
            <person name="Wortman J.R."/>
            <person name="Feldblyum T."/>
            <person name="Tallon L."/>
            <person name="Schatz M."/>
            <person name="Shumway M."/>
            <person name="Koo H."/>
            <person name="Salzberg S.L."/>
            <person name="Schobel S."/>
            <person name="Pertea M."/>
            <person name="Pop M."/>
            <person name="White O."/>
            <person name="Barton G.J."/>
            <person name="Carlow C.K."/>
            <person name="Crawford M.J."/>
            <person name="Daub J."/>
            <person name="Dimmic M.W."/>
            <person name="Estes C.F."/>
            <person name="Foster J.M."/>
            <person name="Ganatra M."/>
            <person name="Gregory W.F."/>
            <person name="Johnson N.M."/>
            <person name="Jin J."/>
            <person name="Komuniecki R."/>
            <person name="Korf I."/>
            <person name="Kumar S."/>
            <person name="Laney S."/>
            <person name="Li B.W."/>
            <person name="Li W."/>
            <person name="Lindblom T.H."/>
            <person name="Lustigman S."/>
            <person name="Ma D."/>
            <person name="Maina C.V."/>
            <person name="Martin D.M."/>
            <person name="McCarter J.P."/>
            <person name="McReynolds L."/>
            <person name="Mitreva M."/>
            <person name="Nutman T.B."/>
            <person name="Parkinson J."/>
            <person name="Peregrin-Alvarez J.M."/>
            <person name="Poole C."/>
            <person name="Ren Q."/>
            <person name="Saunders L."/>
            <person name="Sluder A.E."/>
            <person name="Smith K."/>
            <person name="Stanke M."/>
            <person name="Unnasch T.R."/>
            <person name="Ware J."/>
            <person name="Wei A.D."/>
            <person name="Weil G."/>
            <person name="Williams D.J."/>
            <person name="Zhang Y."/>
            <person name="Williams S.A."/>
            <person name="Fraser-Liggett C."/>
            <person name="Slatko B."/>
            <person name="Blaxter M.L."/>
            <person name="Scott A.L."/>
        </authorList>
    </citation>
    <scope>NUCLEOTIDE SEQUENCE</scope>
    <source>
        <strain evidence="2">FR3</strain>
    </source>
</reference>
<protein>
    <submittedName>
        <fullName evidence="2">Bm12221, isoform b</fullName>
    </submittedName>
</protein>
<organism evidence="2">
    <name type="scientific">Brugia malayi</name>
    <name type="common">Filarial nematode worm</name>
    <dbReference type="NCBI Taxonomy" id="6279"/>
    <lineage>
        <taxon>Eukaryota</taxon>
        <taxon>Metazoa</taxon>
        <taxon>Ecdysozoa</taxon>
        <taxon>Nematoda</taxon>
        <taxon>Chromadorea</taxon>
        <taxon>Rhabditida</taxon>
        <taxon>Spirurina</taxon>
        <taxon>Spiruromorpha</taxon>
        <taxon>Filarioidea</taxon>
        <taxon>Onchocercidae</taxon>
        <taxon>Brugia</taxon>
    </lineage>
</organism>